<evidence type="ECO:0000256" key="4">
    <source>
        <dbReference type="SAM" id="Phobius"/>
    </source>
</evidence>
<evidence type="ECO:0000256" key="3">
    <source>
        <dbReference type="ARBA" id="ARBA00023136"/>
    </source>
</evidence>
<feature type="transmembrane region" description="Helical" evidence="4">
    <location>
        <begin position="50"/>
        <end position="71"/>
    </location>
</feature>
<reference evidence="5 6" key="1">
    <citation type="submission" date="2018-04" db="EMBL/GenBank/DDBJ databases">
        <title>Genomic Encyclopedia of Archaeal and Bacterial Type Strains, Phase II (KMG-II): from individual species to whole genera.</title>
        <authorList>
            <person name="Goeker M."/>
        </authorList>
    </citation>
    <scope>NUCLEOTIDE SEQUENCE [LARGE SCALE GENOMIC DNA]</scope>
    <source>
        <strain evidence="5 6">DSM 28823</strain>
    </source>
</reference>
<dbReference type="OrthoDB" id="9774288at2"/>
<dbReference type="GO" id="GO:0022857">
    <property type="term" value="F:transmembrane transporter activity"/>
    <property type="evidence" value="ECO:0007669"/>
    <property type="project" value="InterPro"/>
</dbReference>
<dbReference type="Gene3D" id="1.20.1250.20">
    <property type="entry name" value="MFS general substrate transporter like domains"/>
    <property type="match status" value="2"/>
</dbReference>
<keyword evidence="6" id="KW-1185">Reference proteome</keyword>
<evidence type="ECO:0000256" key="1">
    <source>
        <dbReference type="ARBA" id="ARBA00022692"/>
    </source>
</evidence>
<keyword evidence="2 4" id="KW-1133">Transmembrane helix</keyword>
<feature type="transmembrane region" description="Helical" evidence="4">
    <location>
        <begin position="205"/>
        <end position="231"/>
    </location>
</feature>
<sequence>MGLYKSYRENPMYKYLILLAVASAMGFQGWRTLFNNFAVDVAGVNSVEIGILQSVREIPGFLTFFVIYLLLIFAEHRFAALSVIVLGIGVALSGMFPSFHGLLFTIVVMSVGFHFFETCNQSLSLQYFQGDRVPQVLAKLKSIGALTNVSVGAFIWIVSKYLQLHAIFYIIGAVVIVLGFYALTRNPVDHSLPVQQKKLILKKKYWLFYTLNFLAGARRQIFVVFAVFILVEKYHFSVGHITTLFVINNIITYFLSPYVGRAINRFGERTMLSIEYGGLIIIFLCYALIENKDVASGLYIVNNFFFSFSIAINSFFRKYAEPQDIAPSMGVGFAINHISAVILPVVGGVLWTIDWRIPFVGGAAIAVCSLFFTQYIRKYEARLVKA</sequence>
<feature type="transmembrane region" description="Helical" evidence="4">
    <location>
        <begin position="271"/>
        <end position="289"/>
    </location>
</feature>
<dbReference type="InterPro" id="IPR036259">
    <property type="entry name" value="MFS_trans_sf"/>
</dbReference>
<dbReference type="InterPro" id="IPR011701">
    <property type="entry name" value="MFS"/>
</dbReference>
<dbReference type="Proteomes" id="UP000243525">
    <property type="component" value="Unassembled WGS sequence"/>
</dbReference>
<feature type="transmembrane region" description="Helical" evidence="4">
    <location>
        <begin position="140"/>
        <end position="158"/>
    </location>
</feature>
<proteinExistence type="predicted"/>
<feature type="transmembrane region" description="Helical" evidence="4">
    <location>
        <begin position="164"/>
        <end position="184"/>
    </location>
</feature>
<accession>A0A2T5C384</accession>
<evidence type="ECO:0000313" key="5">
    <source>
        <dbReference type="EMBL" id="PTN09206.1"/>
    </source>
</evidence>
<feature type="transmembrane region" description="Helical" evidence="4">
    <location>
        <begin position="12"/>
        <end position="30"/>
    </location>
</feature>
<feature type="transmembrane region" description="Helical" evidence="4">
    <location>
        <begin position="102"/>
        <end position="119"/>
    </location>
</feature>
<feature type="transmembrane region" description="Helical" evidence="4">
    <location>
        <begin position="237"/>
        <end position="259"/>
    </location>
</feature>
<dbReference type="EMBL" id="QAAD01000005">
    <property type="protein sequence ID" value="PTN09206.1"/>
    <property type="molecule type" value="Genomic_DNA"/>
</dbReference>
<feature type="transmembrane region" description="Helical" evidence="4">
    <location>
        <begin position="78"/>
        <end position="96"/>
    </location>
</feature>
<keyword evidence="3 4" id="KW-0472">Membrane</keyword>
<gene>
    <name evidence="5" type="ORF">C8N47_10546</name>
</gene>
<feature type="transmembrane region" description="Helical" evidence="4">
    <location>
        <begin position="357"/>
        <end position="376"/>
    </location>
</feature>
<organism evidence="5 6">
    <name type="scientific">Mangrovibacterium marinum</name>
    <dbReference type="NCBI Taxonomy" id="1639118"/>
    <lineage>
        <taxon>Bacteria</taxon>
        <taxon>Pseudomonadati</taxon>
        <taxon>Bacteroidota</taxon>
        <taxon>Bacteroidia</taxon>
        <taxon>Marinilabiliales</taxon>
        <taxon>Prolixibacteraceae</taxon>
        <taxon>Mangrovibacterium</taxon>
    </lineage>
</organism>
<feature type="transmembrane region" description="Helical" evidence="4">
    <location>
        <begin position="295"/>
        <end position="316"/>
    </location>
</feature>
<name>A0A2T5C384_9BACT</name>
<dbReference type="Pfam" id="PF07690">
    <property type="entry name" value="MFS_1"/>
    <property type="match status" value="1"/>
</dbReference>
<dbReference type="AlphaFoldDB" id="A0A2T5C384"/>
<keyword evidence="1 4" id="KW-0812">Transmembrane</keyword>
<dbReference type="SUPFAM" id="SSF103473">
    <property type="entry name" value="MFS general substrate transporter"/>
    <property type="match status" value="1"/>
</dbReference>
<dbReference type="RefSeq" id="WP_107821615.1">
    <property type="nucleotide sequence ID" value="NZ_QAAD01000005.1"/>
</dbReference>
<comment type="caution">
    <text evidence="5">The sequence shown here is derived from an EMBL/GenBank/DDBJ whole genome shotgun (WGS) entry which is preliminary data.</text>
</comment>
<evidence type="ECO:0000313" key="6">
    <source>
        <dbReference type="Proteomes" id="UP000243525"/>
    </source>
</evidence>
<evidence type="ECO:0000256" key="2">
    <source>
        <dbReference type="ARBA" id="ARBA00022989"/>
    </source>
</evidence>
<feature type="transmembrane region" description="Helical" evidence="4">
    <location>
        <begin position="328"/>
        <end position="351"/>
    </location>
</feature>
<protein>
    <submittedName>
        <fullName evidence="5">MFS transporter</fullName>
    </submittedName>
</protein>